<dbReference type="InterPro" id="IPR052155">
    <property type="entry name" value="Biofilm_reg_signaling"/>
</dbReference>
<gene>
    <name evidence="4" type="ORF">B3C1_06593</name>
</gene>
<keyword evidence="5" id="KW-1185">Reference proteome</keyword>
<dbReference type="Proteomes" id="UP000006755">
    <property type="component" value="Unassembled WGS sequence"/>
</dbReference>
<protein>
    <submittedName>
        <fullName evidence="4">Diguanylate cyclase</fullName>
    </submittedName>
</protein>
<dbReference type="PROSITE" id="PS50883">
    <property type="entry name" value="EAL"/>
    <property type="match status" value="1"/>
</dbReference>
<dbReference type="InterPro" id="IPR001633">
    <property type="entry name" value="EAL_dom"/>
</dbReference>
<dbReference type="SMART" id="SM00267">
    <property type="entry name" value="GGDEF"/>
    <property type="match status" value="1"/>
</dbReference>
<comment type="caution">
    <text evidence="4">The sequence shown here is derived from an EMBL/GenBank/DDBJ whole genome shotgun (WGS) entry which is preliminary data.</text>
</comment>
<accession>K2JMT3</accession>
<dbReference type="SMART" id="SM00052">
    <property type="entry name" value="EAL"/>
    <property type="match status" value="1"/>
</dbReference>
<evidence type="ECO:0000256" key="1">
    <source>
        <dbReference type="SAM" id="Phobius"/>
    </source>
</evidence>
<dbReference type="PATRIC" id="fig|745411.4.peg.1308"/>
<sequence>MPRRLAPPFVSRRQGNRKPYLSLQSKLLVLLGTLLLGGGLLIWQQGAGQLKAQQHQFQASRSQELQQLLLSLLAQERRHAASQVAALSRDQPLLPEVLAARLLARWPVLQQDWQWRGLRLSEQGRELVSLGEVPPWPDRDRGDLSRLFCLNACYQQLSLQLTDSVQLELTLGLSGVLQQLHQGLGLDLALLRPGPGQRLWGLGIAQTATRPGFVGQLARLDKGQPFQSQVLAIDDRRWLLWWQPLEELSAGLVVVADISELDDSLLGLRNRALLAWWGLGGLVCLLLGMGGWRLAGRLEAQIQALPHLAERPQQAPQPGSGWLWRDQLDDLEEVTADLALHLDKMQVQVKGQLEMLEYRLRYDPLTGLANRAYLEEKIALLLSLLEGEELAVIFVDIQQFKAVNDSLGYEQGDVLLREVAGRLREAAKACQGLGRFSGDKFVVLLKFRDRARLQLLLDQLQWQLQVPVALPGSQCQVSAVLGVACLKDADLGPGEALRRADLALHHAKEQGLALGYYNQAMQDRLQARLALERDLIEALKLQQFELYLQPKYRLDDGELVGFEGLIRWHHPRKGLVSPQAFIPQLEGTDRIIDLGYWIIEEALAILTRLEAAGFGHCHLAVNLACRQFLDASLPTFVSAALQRHQLSPSQLELEVTESSLVDHFDNAMASLNALKALGVTIAIDDFGTGYSSLSYLRRLPFDVVKIDRSFVASLGDPASEQIVTSLVDLVHNLGGQVVAEGIETRQQLQQLQELGCDLGQGLLLGPAVPETELLRRQGPNLLEWPRVRAAKPRQGSKP</sequence>
<dbReference type="SUPFAM" id="SSF55073">
    <property type="entry name" value="Nucleotide cyclase"/>
    <property type="match status" value="1"/>
</dbReference>
<reference evidence="4 5" key="1">
    <citation type="journal article" date="2012" name="J. Bacteriol.">
        <title>Genome Sequence of Gallaecimonas xiamenensis Type Strain 3-C-1.</title>
        <authorList>
            <person name="Lai Q."/>
            <person name="Wang L."/>
            <person name="Wang W."/>
            <person name="Shao Z."/>
        </authorList>
    </citation>
    <scope>NUCLEOTIDE SEQUENCE [LARGE SCALE GENOMIC DNA]</scope>
    <source>
        <strain evidence="4 5">3-C-1</strain>
    </source>
</reference>
<organism evidence="4 5">
    <name type="scientific">Gallaecimonas xiamenensis 3-C-1</name>
    <dbReference type="NCBI Taxonomy" id="745411"/>
    <lineage>
        <taxon>Bacteria</taxon>
        <taxon>Pseudomonadati</taxon>
        <taxon>Pseudomonadota</taxon>
        <taxon>Gammaproteobacteria</taxon>
        <taxon>Enterobacterales</taxon>
        <taxon>Gallaecimonadaceae</taxon>
        <taxon>Gallaecimonas</taxon>
    </lineage>
</organism>
<name>K2JMT3_9GAMM</name>
<dbReference type="InterPro" id="IPR000160">
    <property type="entry name" value="GGDEF_dom"/>
</dbReference>
<dbReference type="Gene3D" id="3.20.20.450">
    <property type="entry name" value="EAL domain"/>
    <property type="match status" value="1"/>
</dbReference>
<keyword evidence="1" id="KW-0472">Membrane</keyword>
<feature type="domain" description="GGDEF" evidence="3">
    <location>
        <begin position="388"/>
        <end position="524"/>
    </location>
</feature>
<dbReference type="CDD" id="cd01948">
    <property type="entry name" value="EAL"/>
    <property type="match status" value="1"/>
</dbReference>
<dbReference type="RefSeq" id="WP_008483731.1">
    <property type="nucleotide sequence ID" value="NZ_AMRI01000007.1"/>
</dbReference>
<dbReference type="Pfam" id="PF00563">
    <property type="entry name" value="EAL"/>
    <property type="match status" value="1"/>
</dbReference>
<evidence type="ECO:0000313" key="4">
    <source>
        <dbReference type="EMBL" id="EKE75727.1"/>
    </source>
</evidence>
<evidence type="ECO:0000259" key="3">
    <source>
        <dbReference type="PROSITE" id="PS50887"/>
    </source>
</evidence>
<proteinExistence type="predicted"/>
<dbReference type="eggNOG" id="COG5001">
    <property type="taxonomic scope" value="Bacteria"/>
</dbReference>
<dbReference type="NCBIfam" id="TIGR00254">
    <property type="entry name" value="GGDEF"/>
    <property type="match status" value="1"/>
</dbReference>
<dbReference type="CDD" id="cd01949">
    <property type="entry name" value="GGDEF"/>
    <property type="match status" value="1"/>
</dbReference>
<dbReference type="OrthoDB" id="8553030at2"/>
<dbReference type="Gene3D" id="3.30.70.270">
    <property type="match status" value="1"/>
</dbReference>
<dbReference type="SUPFAM" id="SSF141868">
    <property type="entry name" value="EAL domain-like"/>
    <property type="match status" value="1"/>
</dbReference>
<feature type="domain" description="EAL" evidence="2">
    <location>
        <begin position="528"/>
        <end position="781"/>
    </location>
</feature>
<dbReference type="AlphaFoldDB" id="K2JMT3"/>
<dbReference type="PANTHER" id="PTHR44757">
    <property type="entry name" value="DIGUANYLATE CYCLASE DGCP"/>
    <property type="match status" value="1"/>
</dbReference>
<dbReference type="InterPro" id="IPR029787">
    <property type="entry name" value="Nucleotide_cyclase"/>
</dbReference>
<dbReference type="Pfam" id="PF00990">
    <property type="entry name" value="GGDEF"/>
    <property type="match status" value="1"/>
</dbReference>
<evidence type="ECO:0000259" key="2">
    <source>
        <dbReference type="PROSITE" id="PS50883"/>
    </source>
</evidence>
<evidence type="ECO:0000313" key="5">
    <source>
        <dbReference type="Proteomes" id="UP000006755"/>
    </source>
</evidence>
<dbReference type="InterPro" id="IPR035919">
    <property type="entry name" value="EAL_sf"/>
</dbReference>
<dbReference type="EMBL" id="AMRI01000007">
    <property type="protein sequence ID" value="EKE75727.1"/>
    <property type="molecule type" value="Genomic_DNA"/>
</dbReference>
<dbReference type="STRING" id="745411.B3C1_06593"/>
<dbReference type="PANTHER" id="PTHR44757:SF2">
    <property type="entry name" value="BIOFILM ARCHITECTURE MAINTENANCE PROTEIN MBAA"/>
    <property type="match status" value="1"/>
</dbReference>
<dbReference type="PROSITE" id="PS50887">
    <property type="entry name" value="GGDEF"/>
    <property type="match status" value="1"/>
</dbReference>
<dbReference type="InterPro" id="IPR043128">
    <property type="entry name" value="Rev_trsase/Diguanyl_cyclase"/>
</dbReference>
<keyword evidence="1" id="KW-0812">Transmembrane</keyword>
<keyword evidence="1" id="KW-1133">Transmembrane helix</keyword>
<feature type="transmembrane region" description="Helical" evidence="1">
    <location>
        <begin position="274"/>
        <end position="295"/>
    </location>
</feature>